<dbReference type="AlphaFoldDB" id="A0A2P8FTR6"/>
<sequence>MTKTSEIENDFRITIRLDLENGFLISKVAVIIPKAFDGIPKYLGRFKFLVHAAR</sequence>
<protein>
    <submittedName>
        <fullName evidence="1">Uncharacterized protein</fullName>
    </submittedName>
</protein>
<gene>
    <name evidence="1" type="ORF">CLV60_11236</name>
</gene>
<comment type="caution">
    <text evidence="1">The sequence shown here is derived from an EMBL/GenBank/DDBJ whole genome shotgun (WGS) entry which is preliminary data.</text>
</comment>
<proteinExistence type="predicted"/>
<keyword evidence="2" id="KW-1185">Reference proteome</keyword>
<evidence type="ECO:0000313" key="1">
    <source>
        <dbReference type="EMBL" id="PSL25119.1"/>
    </source>
</evidence>
<evidence type="ECO:0000313" key="2">
    <source>
        <dbReference type="Proteomes" id="UP000241964"/>
    </source>
</evidence>
<name>A0A2P8FTR6_9BACT</name>
<reference evidence="1 2" key="1">
    <citation type="submission" date="2018-03" db="EMBL/GenBank/DDBJ databases">
        <title>Genomic Encyclopedia of Archaeal and Bacterial Type Strains, Phase II (KMG-II): from individual species to whole genera.</title>
        <authorList>
            <person name="Goeker M."/>
        </authorList>
    </citation>
    <scope>NUCLEOTIDE SEQUENCE [LARGE SCALE GENOMIC DNA]</scope>
    <source>
        <strain evidence="1 2">DSM 29057</strain>
    </source>
</reference>
<dbReference type="Proteomes" id="UP000241964">
    <property type="component" value="Unassembled WGS sequence"/>
</dbReference>
<dbReference type="EMBL" id="PYAS01000012">
    <property type="protein sequence ID" value="PSL25119.1"/>
    <property type="molecule type" value="Genomic_DNA"/>
</dbReference>
<accession>A0A2P8FTR6</accession>
<organism evidence="1 2">
    <name type="scientific">Dyadobacter jiangsuensis</name>
    <dbReference type="NCBI Taxonomy" id="1591085"/>
    <lineage>
        <taxon>Bacteria</taxon>
        <taxon>Pseudomonadati</taxon>
        <taxon>Bacteroidota</taxon>
        <taxon>Cytophagia</taxon>
        <taxon>Cytophagales</taxon>
        <taxon>Spirosomataceae</taxon>
        <taxon>Dyadobacter</taxon>
    </lineage>
</organism>